<keyword evidence="2" id="KW-1185">Reference proteome</keyword>
<proteinExistence type="predicted"/>
<reference evidence="1" key="1">
    <citation type="submission" date="2021-06" db="EMBL/GenBank/DDBJ databases">
        <authorList>
            <person name="Ellington A.J."/>
            <person name="Bryan N.C."/>
            <person name="Christner B.C."/>
            <person name="Reisch C.R."/>
        </authorList>
    </citation>
    <scope>NUCLEOTIDE SEQUENCE</scope>
    <source>
        <strain evidence="1">L6-1</strain>
    </source>
</reference>
<dbReference type="Proteomes" id="UP000681794">
    <property type="component" value="Chromosome"/>
</dbReference>
<evidence type="ECO:0000313" key="2">
    <source>
        <dbReference type="Proteomes" id="UP000681794"/>
    </source>
</evidence>
<name>A0ACD1E0Y9_9MICO</name>
<protein>
    <submittedName>
        <fullName evidence="1">Sugar ABC transporter permease</fullName>
    </submittedName>
</protein>
<accession>A0ACD1E0Y9</accession>
<sequence length="323" mass="34695">MSAATDARPATRPGGAARPEPVGRRSGRNRLDRLRARSAWGFAAPALLVVAAVTVFPVVYSIVLSFADVEIGYDGFAIQGFGFDNYAALLQSADWYRALGFTVLYTVVTVTVELVLGMLVAIVLERLGATRGWMLALMLVPWSLVTIVNAQLWKYVYDSTYGVATWFFALFGEAPVILGEPVPAITGLMLADIWKTTPFVAIILLAGLVQISEDHYEAAELDGANAWQTFWRVVLPQLAPTLTIAVLFRVLQAFGVFDLPFVLTNGGPGTSTQSLAIMGYKVLFQDINIGPGAAIATSTAVIVAAGCLLFLRAFRNQAKGGEA</sequence>
<gene>
    <name evidence="1" type="ORF">KM842_09410</name>
</gene>
<evidence type="ECO:0000313" key="1">
    <source>
        <dbReference type="EMBL" id="QWS32509.1"/>
    </source>
</evidence>
<dbReference type="EMBL" id="CP076544">
    <property type="protein sequence ID" value="QWS32509.1"/>
    <property type="molecule type" value="Genomic_DNA"/>
</dbReference>
<organism evidence="1 2">
    <name type="scientific">Curtobacterium aetherium</name>
    <dbReference type="NCBI Taxonomy" id="2841594"/>
    <lineage>
        <taxon>Bacteria</taxon>
        <taxon>Bacillati</taxon>
        <taxon>Actinomycetota</taxon>
        <taxon>Actinomycetes</taxon>
        <taxon>Micrococcales</taxon>
        <taxon>Microbacteriaceae</taxon>
        <taxon>Curtobacterium</taxon>
    </lineage>
</organism>